<gene>
    <name evidence="1" type="ordered locus">Metev_1862</name>
</gene>
<dbReference type="PANTHER" id="PTHR37460">
    <property type="entry name" value="ENDONUCLEASE III"/>
    <property type="match status" value="1"/>
</dbReference>
<dbReference type="Proteomes" id="UP000000391">
    <property type="component" value="Chromosome"/>
</dbReference>
<dbReference type="Pfam" id="PF01986">
    <property type="entry name" value="DUF123"/>
    <property type="match status" value="1"/>
</dbReference>
<dbReference type="HOGENOM" id="CLU_115699_0_1_2"/>
<organism evidence="1 2">
    <name type="scientific">Methanohalobium evestigatum (strain ATCC BAA-1072 / DSM 3721 / NBRC 107634 / OCM 161 / Z-7303)</name>
    <dbReference type="NCBI Taxonomy" id="644295"/>
    <lineage>
        <taxon>Archaea</taxon>
        <taxon>Methanobacteriati</taxon>
        <taxon>Methanobacteriota</taxon>
        <taxon>Stenosarchaea group</taxon>
        <taxon>Methanomicrobia</taxon>
        <taxon>Methanosarcinales</taxon>
        <taxon>Methanosarcinaceae</taxon>
        <taxon>Methanohalobium</taxon>
    </lineage>
</organism>
<dbReference type="InterPro" id="IPR002837">
    <property type="entry name" value="DUF123"/>
</dbReference>
<dbReference type="CDD" id="cd10441">
    <property type="entry name" value="GIY-YIG_COG1833"/>
    <property type="match status" value="1"/>
</dbReference>
<dbReference type="OrthoDB" id="17296at2157"/>
<evidence type="ECO:0000313" key="2">
    <source>
        <dbReference type="Proteomes" id="UP000000391"/>
    </source>
</evidence>
<dbReference type="EMBL" id="CP002069">
    <property type="protein sequence ID" value="ADI74696.1"/>
    <property type="molecule type" value="Genomic_DNA"/>
</dbReference>
<dbReference type="RefSeq" id="WP_013195261.1">
    <property type="nucleotide sequence ID" value="NC_014253.1"/>
</dbReference>
<keyword evidence="2" id="KW-1185">Reference proteome</keyword>
<evidence type="ECO:0008006" key="3">
    <source>
        <dbReference type="Google" id="ProtNLM"/>
    </source>
</evidence>
<dbReference type="STRING" id="644295.Metev_1862"/>
<evidence type="ECO:0000313" key="1">
    <source>
        <dbReference type="EMBL" id="ADI74696.1"/>
    </source>
</evidence>
<accession>D7EA25</accession>
<dbReference type="PANTHER" id="PTHR37460:SF1">
    <property type="entry name" value="ENDONUCLEASE III"/>
    <property type="match status" value="1"/>
</dbReference>
<protein>
    <recommendedName>
        <fullName evidence="3">GIY-YIG domain-containing protein</fullName>
    </recommendedName>
</protein>
<reference evidence="1 2" key="1">
    <citation type="submission" date="2010-06" db="EMBL/GenBank/DDBJ databases">
        <title>Complete sequence chromosome of Methanohalobium evestigatum Z-7303.</title>
        <authorList>
            <consortium name="US DOE Joint Genome Institute"/>
            <person name="Lucas S."/>
            <person name="Copeland A."/>
            <person name="Lapidus A."/>
            <person name="Cheng J.-F."/>
            <person name="Bruce D."/>
            <person name="Goodwin L."/>
            <person name="Pitluck S."/>
            <person name="Saunders E."/>
            <person name="Detter J.C."/>
            <person name="Han C."/>
            <person name="Tapia R."/>
            <person name="Land M."/>
            <person name="Hauser L."/>
            <person name="Kyrpides N."/>
            <person name="Mikhailova N."/>
            <person name="Sieprawska-Lupa M."/>
            <person name="Whitman W.B."/>
            <person name="Anderson I."/>
            <person name="Woyke T."/>
        </authorList>
    </citation>
    <scope>NUCLEOTIDE SEQUENCE [LARGE SCALE GENOMIC DNA]</scope>
    <source>
        <strain evidence="2">ATCC BAA-1072 / DSM 3721 / NBRC 107634 / OCM 161 / Z-7303</strain>
    </source>
</reference>
<dbReference type="AlphaFoldDB" id="D7EA25"/>
<name>D7EA25_METEZ</name>
<dbReference type="KEGG" id="mev:Metev_1862"/>
<sequence>MSFDYSNKGVYFLIFKNKPSKVTTGKLGYISFKEGYHVYVGSALGPGGLKRVKRHISLSKNRDKNPRWHIDNLHISQCFKLFATICAITDKKYECLVAQKLIQNNWNYIPDFGCSDCSCQSHLFYRKSNPIDEIKHLFLEFGLEPYINHLNFK</sequence>
<proteinExistence type="predicted"/>
<dbReference type="GeneID" id="9347517"/>